<evidence type="ECO:0000313" key="2">
    <source>
        <dbReference type="Proteomes" id="UP001055811"/>
    </source>
</evidence>
<dbReference type="Proteomes" id="UP001055811">
    <property type="component" value="Linkage Group LG01"/>
</dbReference>
<organism evidence="1 2">
    <name type="scientific">Cichorium intybus</name>
    <name type="common">Chicory</name>
    <dbReference type="NCBI Taxonomy" id="13427"/>
    <lineage>
        <taxon>Eukaryota</taxon>
        <taxon>Viridiplantae</taxon>
        <taxon>Streptophyta</taxon>
        <taxon>Embryophyta</taxon>
        <taxon>Tracheophyta</taxon>
        <taxon>Spermatophyta</taxon>
        <taxon>Magnoliopsida</taxon>
        <taxon>eudicotyledons</taxon>
        <taxon>Gunneridae</taxon>
        <taxon>Pentapetalae</taxon>
        <taxon>asterids</taxon>
        <taxon>campanulids</taxon>
        <taxon>Asterales</taxon>
        <taxon>Asteraceae</taxon>
        <taxon>Cichorioideae</taxon>
        <taxon>Cichorieae</taxon>
        <taxon>Cichoriinae</taxon>
        <taxon>Cichorium</taxon>
    </lineage>
</organism>
<gene>
    <name evidence="1" type="ORF">L2E82_04976</name>
</gene>
<protein>
    <submittedName>
        <fullName evidence="1">Uncharacterized protein</fullName>
    </submittedName>
</protein>
<reference evidence="2" key="1">
    <citation type="journal article" date="2022" name="Mol. Ecol. Resour.">
        <title>The genomes of chicory, endive, great burdock and yacon provide insights into Asteraceae palaeo-polyploidization history and plant inulin production.</title>
        <authorList>
            <person name="Fan W."/>
            <person name="Wang S."/>
            <person name="Wang H."/>
            <person name="Wang A."/>
            <person name="Jiang F."/>
            <person name="Liu H."/>
            <person name="Zhao H."/>
            <person name="Xu D."/>
            <person name="Zhang Y."/>
        </authorList>
    </citation>
    <scope>NUCLEOTIDE SEQUENCE [LARGE SCALE GENOMIC DNA]</scope>
    <source>
        <strain evidence="2">cv. Punajuju</strain>
    </source>
</reference>
<proteinExistence type="predicted"/>
<comment type="caution">
    <text evidence="1">The sequence shown here is derived from an EMBL/GenBank/DDBJ whole genome shotgun (WGS) entry which is preliminary data.</text>
</comment>
<keyword evidence="2" id="KW-1185">Reference proteome</keyword>
<accession>A0ACB9H685</accession>
<dbReference type="EMBL" id="CM042009">
    <property type="protein sequence ID" value="KAI3791264.1"/>
    <property type="molecule type" value="Genomic_DNA"/>
</dbReference>
<sequence length="92" mass="9579">MKAKTSADKEATAVETKAVVASEVGAGAGASWAETETAETAIIMTIIIAKSFIIFIASMKDLCNSILNEDLGEKGIVRDDSGRQKGYGLGVL</sequence>
<name>A0ACB9H685_CICIN</name>
<evidence type="ECO:0000313" key="1">
    <source>
        <dbReference type="EMBL" id="KAI3791264.1"/>
    </source>
</evidence>
<reference evidence="1 2" key="2">
    <citation type="journal article" date="2022" name="Mol. Ecol. Resour.">
        <title>The genomes of chicory, endive, great burdock and yacon provide insights into Asteraceae paleo-polyploidization history and plant inulin production.</title>
        <authorList>
            <person name="Fan W."/>
            <person name="Wang S."/>
            <person name="Wang H."/>
            <person name="Wang A."/>
            <person name="Jiang F."/>
            <person name="Liu H."/>
            <person name="Zhao H."/>
            <person name="Xu D."/>
            <person name="Zhang Y."/>
        </authorList>
    </citation>
    <scope>NUCLEOTIDE SEQUENCE [LARGE SCALE GENOMIC DNA]</scope>
    <source>
        <strain evidence="2">cv. Punajuju</strain>
        <tissue evidence="1">Leaves</tissue>
    </source>
</reference>